<reference evidence="3 5" key="2">
    <citation type="submission" date="2018-03" db="EMBL/GenBank/DDBJ databases">
        <authorList>
            <person name="Fogelqvist J."/>
        </authorList>
    </citation>
    <scope>NUCLEOTIDE SEQUENCE [LARGE SCALE GENOMIC DNA]</scope>
</reference>
<dbReference type="EMBL" id="OVEO01000006">
    <property type="protein sequence ID" value="SPQ96872.1"/>
    <property type="molecule type" value="Genomic_DNA"/>
</dbReference>
<geneLocation type="mitochondrion" evidence="3"/>
<proteinExistence type="predicted"/>
<organism evidence="2 4">
    <name type="scientific">Plasmodiophora brassicae</name>
    <name type="common">Clubroot disease agent</name>
    <dbReference type="NCBI Taxonomy" id="37360"/>
    <lineage>
        <taxon>Eukaryota</taxon>
        <taxon>Sar</taxon>
        <taxon>Rhizaria</taxon>
        <taxon>Endomyxa</taxon>
        <taxon>Phytomyxea</taxon>
        <taxon>Plasmodiophorida</taxon>
        <taxon>Plasmodiophoridae</taxon>
        <taxon>Plasmodiophora</taxon>
    </lineage>
</organism>
<evidence type="ECO:0000313" key="3">
    <source>
        <dbReference type="EMBL" id="SPQ96872.1"/>
    </source>
</evidence>
<keyword evidence="4" id="KW-1185">Reference proteome</keyword>
<feature type="transmembrane region" description="Helical" evidence="1">
    <location>
        <begin position="58"/>
        <end position="79"/>
    </location>
</feature>
<accession>A0A0G4IH36</accession>
<name>A0A0G4IH36_PLABS</name>
<reference evidence="2 4" key="1">
    <citation type="submission" date="2015-02" db="EMBL/GenBank/DDBJ databases">
        <authorList>
            <person name="Chooi Y.-H."/>
        </authorList>
    </citation>
    <scope>NUCLEOTIDE SEQUENCE [LARGE SCALE GENOMIC DNA]</scope>
    <source>
        <strain evidence="2">E3</strain>
    </source>
</reference>
<evidence type="ECO:0000313" key="2">
    <source>
        <dbReference type="EMBL" id="CEO94526.1"/>
    </source>
</evidence>
<protein>
    <submittedName>
        <fullName evidence="2">Uncharacterized protein</fullName>
    </submittedName>
</protein>
<keyword evidence="3" id="KW-0496">Mitochondrion</keyword>
<gene>
    <name evidence="2" type="ORF">PBRA_000311</name>
    <name evidence="3" type="ORF">PLBR_LOCUS4087</name>
</gene>
<dbReference type="Proteomes" id="UP000290189">
    <property type="component" value="Unassembled WGS sequence"/>
</dbReference>
<keyword evidence="1" id="KW-0812">Transmembrane</keyword>
<dbReference type="Proteomes" id="UP000039324">
    <property type="component" value="Unassembled WGS sequence"/>
</dbReference>
<evidence type="ECO:0000313" key="5">
    <source>
        <dbReference type="Proteomes" id="UP000290189"/>
    </source>
</evidence>
<dbReference type="EMBL" id="CDSF01000001">
    <property type="protein sequence ID" value="CEO94526.1"/>
    <property type="molecule type" value="Genomic_DNA"/>
</dbReference>
<dbReference type="AlphaFoldDB" id="A0A0G4IH36"/>
<evidence type="ECO:0000256" key="1">
    <source>
        <dbReference type="SAM" id="Phobius"/>
    </source>
</evidence>
<keyword evidence="1" id="KW-1133">Transmembrane helix</keyword>
<keyword evidence="1" id="KW-0472">Membrane</keyword>
<evidence type="ECO:0000313" key="4">
    <source>
        <dbReference type="Proteomes" id="UP000039324"/>
    </source>
</evidence>
<sequence length="99" mass="11116">MALLLRSPHFGVRLRRAMSDHIYIRDDIDEQIGTSVPSSMETKAGPGTTWFQDPANQAYVIGVLVVILLGLLAITVCAWRRHRHDIIALYAKEEAKKSD</sequence>